<keyword evidence="1" id="KW-1133">Transmembrane helix</keyword>
<dbReference type="Proteomes" id="UP000070352">
    <property type="component" value="Unassembled WGS sequence"/>
</dbReference>
<evidence type="ECO:0000313" key="2">
    <source>
        <dbReference type="EMBL" id="KXG43623.1"/>
    </source>
</evidence>
<evidence type="ECO:0000256" key="1">
    <source>
        <dbReference type="SAM" id="Phobius"/>
    </source>
</evidence>
<dbReference type="OrthoDB" id="152213at2"/>
<proteinExistence type="predicted"/>
<feature type="transmembrane region" description="Helical" evidence="1">
    <location>
        <begin position="107"/>
        <end position="129"/>
    </location>
</feature>
<dbReference type="PANTHER" id="PTHR40042:SF1">
    <property type="entry name" value="DUF1405 DOMAIN-CONTAINING PROTEIN"/>
    <property type="match status" value="1"/>
</dbReference>
<dbReference type="InterPro" id="IPR009845">
    <property type="entry name" value="DUF1405"/>
</dbReference>
<keyword evidence="1" id="KW-0812">Transmembrane</keyword>
<reference evidence="2 3" key="1">
    <citation type="submission" date="2016-02" db="EMBL/GenBank/DDBJ databases">
        <title>Draft Genome for Tepidibacillus decaturensis nov. sp. Strain Z9, an Anaerobic, Moderately Thermophilic and Heterotrophic Bacterium from Deep Subsurface of the Illinois Basin, USA.</title>
        <authorList>
            <person name="Dong Y."/>
            <person name="Chang J.Y."/>
            <person name="Sanford R."/>
            <person name="Fouke B.W."/>
        </authorList>
    </citation>
    <scope>NUCLEOTIDE SEQUENCE [LARGE SCALE GENOMIC DNA]</scope>
    <source>
        <strain evidence="2 3">Z9</strain>
    </source>
</reference>
<protein>
    <recommendedName>
        <fullName evidence="4">DUF1405 domain-containing protein</fullName>
    </recommendedName>
</protein>
<dbReference type="AlphaFoldDB" id="A0A135L448"/>
<dbReference type="PANTHER" id="PTHR40042">
    <property type="entry name" value="HYPOTHETICAL MEMBRANE SPANNING PROTEIN"/>
    <property type="match status" value="1"/>
</dbReference>
<feature type="transmembrane region" description="Helical" evidence="1">
    <location>
        <begin position="181"/>
        <end position="200"/>
    </location>
</feature>
<dbReference type="EMBL" id="LSKU01000001">
    <property type="protein sequence ID" value="KXG43623.1"/>
    <property type="molecule type" value="Genomic_DNA"/>
</dbReference>
<evidence type="ECO:0008006" key="4">
    <source>
        <dbReference type="Google" id="ProtNLM"/>
    </source>
</evidence>
<sequence>MQYIWNSIQSYLEKRWFLISLIVINFLGSIYGFYWYKNQLMASPKKWIIFVPDSPTSSTFFTLFLILFLFKKKAPLIEAIAALTSFKYGIWAVAMIIWGALAKDHSLIHLITIQSITWIDVMLIISHLGMAFEAILYVKKYSFGITELLISGVWIIINDFVDYTQDVHPWLPESISQIDHVVGKYTLALSLFTFLLFFTLRRNKA</sequence>
<dbReference type="RefSeq" id="WP_068724353.1">
    <property type="nucleotide sequence ID" value="NZ_LSKU01000001.1"/>
</dbReference>
<feature type="transmembrane region" description="Helical" evidence="1">
    <location>
        <begin position="77"/>
        <end position="101"/>
    </location>
</feature>
<evidence type="ECO:0000313" key="3">
    <source>
        <dbReference type="Proteomes" id="UP000070352"/>
    </source>
</evidence>
<keyword evidence="1" id="KW-0472">Membrane</keyword>
<comment type="caution">
    <text evidence="2">The sequence shown here is derived from an EMBL/GenBank/DDBJ whole genome shotgun (WGS) entry which is preliminary data.</text>
</comment>
<feature type="transmembrane region" description="Helical" evidence="1">
    <location>
        <begin position="141"/>
        <end position="161"/>
    </location>
</feature>
<accession>A0A135L448</accession>
<organism evidence="2 3">
    <name type="scientific">Tepidibacillus decaturensis</name>
    <dbReference type="NCBI Taxonomy" id="1413211"/>
    <lineage>
        <taxon>Bacteria</taxon>
        <taxon>Bacillati</taxon>
        <taxon>Bacillota</taxon>
        <taxon>Bacilli</taxon>
        <taxon>Bacillales</taxon>
        <taxon>Bacillaceae</taxon>
        <taxon>Tepidibacillus</taxon>
    </lineage>
</organism>
<feature type="transmembrane region" description="Helical" evidence="1">
    <location>
        <begin position="16"/>
        <end position="35"/>
    </location>
</feature>
<feature type="transmembrane region" description="Helical" evidence="1">
    <location>
        <begin position="47"/>
        <end position="70"/>
    </location>
</feature>
<dbReference type="STRING" id="1413211.U473_06040"/>
<dbReference type="Pfam" id="PF07187">
    <property type="entry name" value="DUF1405"/>
    <property type="match status" value="1"/>
</dbReference>
<name>A0A135L448_9BACI</name>
<keyword evidence="3" id="KW-1185">Reference proteome</keyword>
<gene>
    <name evidence="2" type="ORF">U473_06040</name>
</gene>